<keyword evidence="5" id="KW-0010">Activator</keyword>
<evidence type="ECO:0000313" key="9">
    <source>
        <dbReference type="Proteomes" id="UP000463051"/>
    </source>
</evidence>
<evidence type="ECO:0000256" key="3">
    <source>
        <dbReference type="ARBA" id="ARBA00023015"/>
    </source>
</evidence>
<organism evidence="8 9">
    <name type="scientific">Paenibacillus monticola</name>
    <dbReference type="NCBI Taxonomy" id="2666075"/>
    <lineage>
        <taxon>Bacteria</taxon>
        <taxon>Bacillati</taxon>
        <taxon>Bacillota</taxon>
        <taxon>Bacilli</taxon>
        <taxon>Bacillales</taxon>
        <taxon>Paenibacillaceae</taxon>
        <taxon>Paenibacillus</taxon>
    </lineage>
</organism>
<dbReference type="Gene3D" id="1.10.10.60">
    <property type="entry name" value="Homeodomain-like"/>
    <property type="match status" value="1"/>
</dbReference>
<protein>
    <submittedName>
        <fullName evidence="8">Helix-turn-helix domain-containing protein</fullName>
    </submittedName>
</protein>
<dbReference type="Proteomes" id="UP000463051">
    <property type="component" value="Unassembled WGS sequence"/>
</dbReference>
<dbReference type="AlphaFoldDB" id="A0A7X2HAT5"/>
<dbReference type="InterPro" id="IPR004026">
    <property type="entry name" value="Ada_DNA_repair_Zn-bd"/>
</dbReference>
<dbReference type="GO" id="GO:0008270">
    <property type="term" value="F:zinc ion binding"/>
    <property type="evidence" value="ECO:0007669"/>
    <property type="project" value="InterPro"/>
</dbReference>
<dbReference type="InterPro" id="IPR016220">
    <property type="entry name" value="Me-P-triester_DNA_alkyl-Trfase"/>
</dbReference>
<comment type="caution">
    <text evidence="8">The sequence shown here is derived from an EMBL/GenBank/DDBJ whole genome shotgun (WGS) entry which is preliminary data.</text>
</comment>
<accession>A0A7X2HAT5</accession>
<dbReference type="GO" id="GO:0043565">
    <property type="term" value="F:sequence-specific DNA binding"/>
    <property type="evidence" value="ECO:0007669"/>
    <property type="project" value="InterPro"/>
</dbReference>
<dbReference type="RefSeq" id="WP_154122105.1">
    <property type="nucleotide sequence ID" value="NZ_WJXB01000015.1"/>
</dbReference>
<evidence type="ECO:0000256" key="6">
    <source>
        <dbReference type="ARBA" id="ARBA00023163"/>
    </source>
</evidence>
<dbReference type="GO" id="GO:0008168">
    <property type="term" value="F:methyltransferase activity"/>
    <property type="evidence" value="ECO:0007669"/>
    <property type="project" value="UniProtKB-KW"/>
</dbReference>
<keyword evidence="3" id="KW-0805">Transcription regulation</keyword>
<comment type="cofactor">
    <cofactor evidence="1">
        <name>Zn(2+)</name>
        <dbReference type="ChEBI" id="CHEBI:29105"/>
    </cofactor>
</comment>
<dbReference type="EMBL" id="WJXB01000015">
    <property type="protein sequence ID" value="MRN56595.1"/>
    <property type="molecule type" value="Genomic_DNA"/>
</dbReference>
<evidence type="ECO:0000256" key="4">
    <source>
        <dbReference type="ARBA" id="ARBA00023125"/>
    </source>
</evidence>
<dbReference type="PANTHER" id="PTHR43280">
    <property type="entry name" value="ARAC-FAMILY TRANSCRIPTIONAL REGULATOR"/>
    <property type="match status" value="1"/>
</dbReference>
<dbReference type="SUPFAM" id="SSF46689">
    <property type="entry name" value="Homeodomain-like"/>
    <property type="match status" value="2"/>
</dbReference>
<keyword evidence="2" id="KW-0489">Methyltransferase</keyword>
<dbReference type="GO" id="GO:0032259">
    <property type="term" value="P:methylation"/>
    <property type="evidence" value="ECO:0007669"/>
    <property type="project" value="UniProtKB-KW"/>
</dbReference>
<dbReference type="SMART" id="SM00342">
    <property type="entry name" value="HTH_ARAC"/>
    <property type="match status" value="1"/>
</dbReference>
<dbReference type="InterPro" id="IPR009057">
    <property type="entry name" value="Homeodomain-like_sf"/>
</dbReference>
<dbReference type="InterPro" id="IPR018060">
    <property type="entry name" value="HTH_AraC"/>
</dbReference>
<keyword evidence="6" id="KW-0804">Transcription</keyword>
<evidence type="ECO:0000256" key="1">
    <source>
        <dbReference type="ARBA" id="ARBA00001947"/>
    </source>
</evidence>
<name>A0A7X2HAT5_9BACL</name>
<dbReference type="PANTHER" id="PTHR43280:SF28">
    <property type="entry name" value="HTH-TYPE TRANSCRIPTIONAL ACTIVATOR RHAS"/>
    <property type="match status" value="1"/>
</dbReference>
<keyword evidence="9" id="KW-1185">Reference proteome</keyword>
<proteinExistence type="predicted"/>
<dbReference type="Gene3D" id="3.40.10.10">
    <property type="entry name" value="DNA Methylphosphotriester Repair Domain"/>
    <property type="match status" value="1"/>
</dbReference>
<evidence type="ECO:0000256" key="2">
    <source>
        <dbReference type="ARBA" id="ARBA00022603"/>
    </source>
</evidence>
<keyword evidence="4" id="KW-0238">DNA-binding</keyword>
<dbReference type="GO" id="GO:0003700">
    <property type="term" value="F:DNA-binding transcription factor activity"/>
    <property type="evidence" value="ECO:0007669"/>
    <property type="project" value="InterPro"/>
</dbReference>
<reference evidence="8 9" key="1">
    <citation type="submission" date="2019-11" db="EMBL/GenBank/DDBJ databases">
        <title>Paenibacillus monticola sp. nov., a novel PGPR strain isolated from mountain sample in China.</title>
        <authorList>
            <person name="Zhao Q."/>
            <person name="Li H.-P."/>
            <person name="Zhang J.-L."/>
        </authorList>
    </citation>
    <scope>NUCLEOTIDE SEQUENCE [LARGE SCALE GENOMIC DNA]</scope>
    <source>
        <strain evidence="8 9">LC-T2</strain>
    </source>
</reference>
<dbReference type="PIRSF" id="PIRSF000408">
    <property type="entry name" value="Alkyltransferas_AdaA"/>
    <property type="match status" value="1"/>
</dbReference>
<evidence type="ECO:0000256" key="5">
    <source>
        <dbReference type="ARBA" id="ARBA00023159"/>
    </source>
</evidence>
<dbReference type="PROSITE" id="PS01124">
    <property type="entry name" value="HTH_ARAC_FAMILY_2"/>
    <property type="match status" value="1"/>
</dbReference>
<dbReference type="GO" id="GO:0006281">
    <property type="term" value="P:DNA repair"/>
    <property type="evidence" value="ECO:0007669"/>
    <property type="project" value="InterPro"/>
</dbReference>
<dbReference type="Pfam" id="PF12833">
    <property type="entry name" value="HTH_18"/>
    <property type="match status" value="1"/>
</dbReference>
<dbReference type="SUPFAM" id="SSF57884">
    <property type="entry name" value="Ada DNA repair protein, N-terminal domain (N-Ada 10)"/>
    <property type="match status" value="1"/>
</dbReference>
<evidence type="ECO:0000313" key="8">
    <source>
        <dbReference type="EMBL" id="MRN56595.1"/>
    </source>
</evidence>
<evidence type="ECO:0000259" key="7">
    <source>
        <dbReference type="PROSITE" id="PS01124"/>
    </source>
</evidence>
<sequence length="204" mass="23024">MNQALFDLVYQSVVRRESTYDGVYYTAVLTTHIVCRPSCRARTPNACNVTFYTSLQAALREGFRPCKRCRPEEGGCLRPDAVLAVQADAIMEARYSEHLTLEIIAESLKVSPFHLQKTYKQVTGYSPAVKLDRVRLEKVRQLLKDTDLAISTIGQAVGIRGASHFAAWFMRKTGLTPTGYRTQFKEEANHEPDPHISTYPEHGE</sequence>
<gene>
    <name evidence="8" type="ORF">GJB61_26895</name>
</gene>
<keyword evidence="2" id="KW-0808">Transferase</keyword>
<dbReference type="InterPro" id="IPR035451">
    <property type="entry name" value="Ada-like_dom_sf"/>
</dbReference>
<dbReference type="Pfam" id="PF02805">
    <property type="entry name" value="Ada_Zn_binding"/>
    <property type="match status" value="1"/>
</dbReference>
<feature type="domain" description="HTH araC/xylS-type" evidence="7">
    <location>
        <begin position="85"/>
        <end position="183"/>
    </location>
</feature>